<keyword evidence="4 7" id="KW-0665">Pyrimidine biosynthesis</keyword>
<dbReference type="InterPro" id="IPR001754">
    <property type="entry name" value="OMPdeCOase_dom"/>
</dbReference>
<evidence type="ECO:0000256" key="1">
    <source>
        <dbReference type="ARBA" id="ARBA00004861"/>
    </source>
</evidence>
<dbReference type="EMBL" id="CP093443">
    <property type="protein sequence ID" value="UVI34502.1"/>
    <property type="molecule type" value="Genomic_DNA"/>
</dbReference>
<feature type="domain" description="Orotidine 5'-phosphate decarboxylase" evidence="8">
    <location>
        <begin position="15"/>
        <end position="284"/>
    </location>
</feature>
<proteinExistence type="inferred from homology"/>
<dbReference type="PANTHER" id="PTHR43375:SF1">
    <property type="entry name" value="OROTIDINE 5'-PHOSPHATE DECARBOXYLASE"/>
    <property type="match status" value="1"/>
</dbReference>
<dbReference type="HAMAP" id="MF_01215">
    <property type="entry name" value="OMPdecase_type2"/>
    <property type="match status" value="1"/>
</dbReference>
<keyword evidence="5 7" id="KW-0456">Lyase</keyword>
<dbReference type="Proteomes" id="UP001064879">
    <property type="component" value="Chromosome"/>
</dbReference>
<dbReference type="RefSeq" id="WP_265417184.1">
    <property type="nucleotide sequence ID" value="NZ_CP093443.1"/>
</dbReference>
<dbReference type="InterPro" id="IPR018089">
    <property type="entry name" value="OMPdecase_AS"/>
</dbReference>
<dbReference type="PROSITE" id="PS00156">
    <property type="entry name" value="OMPDECASE"/>
    <property type="match status" value="1"/>
</dbReference>
<dbReference type="GO" id="GO:0004590">
    <property type="term" value="F:orotidine-5'-phosphate decarboxylase activity"/>
    <property type="evidence" value="ECO:0007669"/>
    <property type="project" value="UniProtKB-EC"/>
</dbReference>
<comment type="pathway">
    <text evidence="1 7">Pyrimidine metabolism; UMP biosynthesis via de novo pathway; UMP from orotate: step 2/2.</text>
</comment>
<comment type="similarity">
    <text evidence="2 7">Belongs to the OMP decarboxylase family. Type 2 subfamily.</text>
</comment>
<keyword evidence="10" id="KW-1185">Reference proteome</keyword>
<keyword evidence="3 7" id="KW-0210">Decarboxylase</keyword>
<protein>
    <recommendedName>
        <fullName evidence="7">Orotidine 5'-phosphate decarboxylase</fullName>
        <ecNumber evidence="7">4.1.1.23</ecNumber>
    </recommendedName>
    <alternativeName>
        <fullName evidence="7">OMP decarboxylase</fullName>
        <shortName evidence="7">OMPDCase</shortName>
        <shortName evidence="7">OMPdecase</shortName>
    </alternativeName>
</protein>
<evidence type="ECO:0000256" key="3">
    <source>
        <dbReference type="ARBA" id="ARBA00022793"/>
    </source>
</evidence>
<evidence type="ECO:0000256" key="5">
    <source>
        <dbReference type="ARBA" id="ARBA00023239"/>
    </source>
</evidence>
<reference evidence="9" key="1">
    <citation type="submission" date="2022-03" db="EMBL/GenBank/DDBJ databases">
        <title>Brevibacterium spongiae sp. nov., isolated from marine sponge.</title>
        <authorList>
            <person name="Li Z."/>
            <person name="Zhang M."/>
        </authorList>
    </citation>
    <scope>NUCLEOTIDE SEQUENCE</scope>
    <source>
        <strain evidence="9">WHS-Z9</strain>
    </source>
</reference>
<dbReference type="SUPFAM" id="SSF51366">
    <property type="entry name" value="Ribulose-phoshate binding barrel"/>
    <property type="match status" value="1"/>
</dbReference>
<dbReference type="InterPro" id="IPR013785">
    <property type="entry name" value="Aldolase_TIM"/>
</dbReference>
<evidence type="ECO:0000256" key="2">
    <source>
        <dbReference type="ARBA" id="ARBA00008847"/>
    </source>
</evidence>
<evidence type="ECO:0000256" key="7">
    <source>
        <dbReference type="HAMAP-Rule" id="MF_01215"/>
    </source>
</evidence>
<evidence type="ECO:0000313" key="10">
    <source>
        <dbReference type="Proteomes" id="UP001064879"/>
    </source>
</evidence>
<dbReference type="NCBIfam" id="TIGR02127">
    <property type="entry name" value="pyrF_sub2"/>
    <property type="match status" value="1"/>
</dbReference>
<feature type="active site" description="Proton donor" evidence="7">
    <location>
        <position position="94"/>
    </location>
</feature>
<evidence type="ECO:0000256" key="6">
    <source>
        <dbReference type="ARBA" id="ARBA00049157"/>
    </source>
</evidence>
<evidence type="ECO:0000259" key="8">
    <source>
        <dbReference type="SMART" id="SM00934"/>
    </source>
</evidence>
<dbReference type="EC" id="4.1.1.23" evidence="7"/>
<dbReference type="Pfam" id="PF00215">
    <property type="entry name" value="OMPdecase"/>
    <property type="match status" value="1"/>
</dbReference>
<evidence type="ECO:0000256" key="4">
    <source>
        <dbReference type="ARBA" id="ARBA00022975"/>
    </source>
</evidence>
<gene>
    <name evidence="7 9" type="primary">pyrF</name>
    <name evidence="9" type="ORF">L1F31_10130</name>
</gene>
<dbReference type="SMART" id="SM00934">
    <property type="entry name" value="OMPdecase"/>
    <property type="match status" value="1"/>
</dbReference>
<dbReference type="CDD" id="cd04725">
    <property type="entry name" value="OMP_decarboxylase_like"/>
    <property type="match status" value="1"/>
</dbReference>
<name>A0ABY5SIY9_9MICO</name>
<accession>A0ABY5SIY9</accession>
<dbReference type="PANTHER" id="PTHR43375">
    <property type="entry name" value="OROTIDINE 5'-PHOSPHATE DECARBOXYLASE"/>
    <property type="match status" value="1"/>
</dbReference>
<sequence>MFGTRLAEAMAEHGPLCVGIDPHEHLLESWGLPVSAAGVREFALRAVEELSGTVAAIKPQSAFFEQFGSAGVAALEETLAAAREAGILTVLDIKRGDIGSTMGAYAKAYLDPASALAADSITVSPYLGFGALEPAFELAAAHGRGVFVLALTSNPEGREVQHAQGTHGAVAGTIVSQVAARNSRALAAADGSDAESPAADGHAATMGPFGLVVGATIGEAARELGIDPADCGGPILAPGVGAQGAGIRELRAVFGDRALASGQVLATASRAVLAAGPQGMAEAARDLNRALSEFN</sequence>
<organism evidence="9 10">
    <name type="scientific">Brevibacterium spongiae</name>
    <dbReference type="NCBI Taxonomy" id="2909672"/>
    <lineage>
        <taxon>Bacteria</taxon>
        <taxon>Bacillati</taxon>
        <taxon>Actinomycetota</taxon>
        <taxon>Actinomycetes</taxon>
        <taxon>Micrococcales</taxon>
        <taxon>Brevibacteriaceae</taxon>
        <taxon>Brevibacterium</taxon>
    </lineage>
</organism>
<comment type="catalytic activity">
    <reaction evidence="6 7">
        <text>orotidine 5'-phosphate + H(+) = UMP + CO2</text>
        <dbReference type="Rhea" id="RHEA:11596"/>
        <dbReference type="ChEBI" id="CHEBI:15378"/>
        <dbReference type="ChEBI" id="CHEBI:16526"/>
        <dbReference type="ChEBI" id="CHEBI:57538"/>
        <dbReference type="ChEBI" id="CHEBI:57865"/>
        <dbReference type="EC" id="4.1.1.23"/>
    </reaction>
</comment>
<dbReference type="Gene3D" id="3.20.20.70">
    <property type="entry name" value="Aldolase class I"/>
    <property type="match status" value="1"/>
</dbReference>
<evidence type="ECO:0000313" key="9">
    <source>
        <dbReference type="EMBL" id="UVI34502.1"/>
    </source>
</evidence>
<dbReference type="InterPro" id="IPR011995">
    <property type="entry name" value="OMPdecase_type-2"/>
</dbReference>
<dbReference type="InterPro" id="IPR011060">
    <property type="entry name" value="RibuloseP-bd_barrel"/>
</dbReference>